<proteinExistence type="inferred from homology"/>
<dbReference type="OrthoDB" id="266718at2759"/>
<evidence type="ECO:0000256" key="5">
    <source>
        <dbReference type="ARBA" id="ARBA00038035"/>
    </source>
</evidence>
<dbReference type="Proteomes" id="UP000265618">
    <property type="component" value="Unassembled WGS sequence"/>
</dbReference>
<comment type="caution">
    <text evidence="11">The sequence shown here is derived from an EMBL/GenBank/DDBJ whole genome shotgun (WGS) entry which is preliminary data.</text>
</comment>
<evidence type="ECO:0000256" key="3">
    <source>
        <dbReference type="ARBA" id="ARBA00022777"/>
    </source>
</evidence>
<evidence type="ECO:0000259" key="10">
    <source>
        <dbReference type="PROSITE" id="PS50011"/>
    </source>
</evidence>
<evidence type="ECO:0000313" key="12">
    <source>
        <dbReference type="Proteomes" id="UP000265618"/>
    </source>
</evidence>
<dbReference type="AlphaFoldDB" id="A0A9K3DCQ1"/>
<keyword evidence="3" id="KW-0418">Kinase</keyword>
<keyword evidence="1" id="KW-0808">Transferase</keyword>
<sequence>DFGVARQYALSLERNGSWAGTASYMSPERIANENQSYGLDIWALGLSLYEMVTGVFGYAHVNKLGDFFSLVSGIVDGPPPRLPDTVDEDVRSFVHSCLDKDP</sequence>
<dbReference type="InterPro" id="IPR000719">
    <property type="entry name" value="Prot_kinase_dom"/>
</dbReference>
<comment type="catalytic activity">
    <reaction evidence="8">
        <text>L-threonyl-[protein] + ATP = O-phospho-L-threonyl-[protein] + ADP + H(+)</text>
        <dbReference type="Rhea" id="RHEA:46608"/>
        <dbReference type="Rhea" id="RHEA-COMP:11060"/>
        <dbReference type="Rhea" id="RHEA-COMP:11605"/>
        <dbReference type="ChEBI" id="CHEBI:15378"/>
        <dbReference type="ChEBI" id="CHEBI:30013"/>
        <dbReference type="ChEBI" id="CHEBI:30616"/>
        <dbReference type="ChEBI" id="CHEBI:61977"/>
        <dbReference type="ChEBI" id="CHEBI:456216"/>
        <dbReference type="EC" id="2.7.12.2"/>
    </reaction>
</comment>
<comment type="catalytic activity">
    <reaction evidence="9">
        <text>L-tyrosyl-[protein] + ATP = O-phospho-L-tyrosyl-[protein] + ADP + H(+)</text>
        <dbReference type="Rhea" id="RHEA:10596"/>
        <dbReference type="Rhea" id="RHEA-COMP:10136"/>
        <dbReference type="Rhea" id="RHEA-COMP:20101"/>
        <dbReference type="ChEBI" id="CHEBI:15378"/>
        <dbReference type="ChEBI" id="CHEBI:30616"/>
        <dbReference type="ChEBI" id="CHEBI:46858"/>
        <dbReference type="ChEBI" id="CHEBI:61978"/>
        <dbReference type="ChEBI" id="CHEBI:456216"/>
        <dbReference type="EC" id="2.7.12.2"/>
    </reaction>
</comment>
<evidence type="ECO:0000256" key="8">
    <source>
        <dbReference type="ARBA" id="ARBA00049299"/>
    </source>
</evidence>
<feature type="domain" description="Protein kinase" evidence="10">
    <location>
        <begin position="1"/>
        <end position="102"/>
    </location>
</feature>
<evidence type="ECO:0000256" key="1">
    <source>
        <dbReference type="ARBA" id="ARBA00022679"/>
    </source>
</evidence>
<evidence type="ECO:0000256" key="4">
    <source>
        <dbReference type="ARBA" id="ARBA00022840"/>
    </source>
</evidence>
<keyword evidence="4" id="KW-0067">ATP-binding</keyword>
<evidence type="ECO:0000256" key="9">
    <source>
        <dbReference type="ARBA" id="ARBA00051693"/>
    </source>
</evidence>
<comment type="catalytic activity">
    <reaction evidence="7">
        <text>L-seryl-[protein] + ATP = O-phospho-L-seryl-[protein] + ADP + H(+)</text>
        <dbReference type="Rhea" id="RHEA:17989"/>
        <dbReference type="Rhea" id="RHEA-COMP:9863"/>
        <dbReference type="Rhea" id="RHEA-COMP:11604"/>
        <dbReference type="ChEBI" id="CHEBI:15378"/>
        <dbReference type="ChEBI" id="CHEBI:29999"/>
        <dbReference type="ChEBI" id="CHEBI:30616"/>
        <dbReference type="ChEBI" id="CHEBI:83421"/>
        <dbReference type="ChEBI" id="CHEBI:456216"/>
        <dbReference type="EC" id="2.7.12.2"/>
    </reaction>
</comment>
<evidence type="ECO:0000256" key="7">
    <source>
        <dbReference type="ARBA" id="ARBA00049014"/>
    </source>
</evidence>
<dbReference type="EMBL" id="BDIP01007809">
    <property type="protein sequence ID" value="GIQ91489.1"/>
    <property type="molecule type" value="Genomic_DNA"/>
</dbReference>
<dbReference type="SUPFAM" id="SSF56112">
    <property type="entry name" value="Protein kinase-like (PK-like)"/>
    <property type="match status" value="1"/>
</dbReference>
<feature type="non-terminal residue" evidence="11">
    <location>
        <position position="1"/>
    </location>
</feature>
<protein>
    <recommendedName>
        <fullName evidence="6">mitogen-activated protein kinase kinase</fullName>
        <ecNumber evidence="6">2.7.12.2</ecNumber>
    </recommendedName>
</protein>
<dbReference type="EC" id="2.7.12.2" evidence="6"/>
<dbReference type="PANTHER" id="PTHR48013">
    <property type="entry name" value="DUAL SPECIFICITY MITOGEN-ACTIVATED PROTEIN KINASE KINASE 5-RELATED"/>
    <property type="match status" value="1"/>
</dbReference>
<evidence type="ECO:0000256" key="6">
    <source>
        <dbReference type="ARBA" id="ARBA00038999"/>
    </source>
</evidence>
<keyword evidence="2" id="KW-0547">Nucleotide-binding</keyword>
<dbReference type="InterPro" id="IPR011009">
    <property type="entry name" value="Kinase-like_dom_sf"/>
</dbReference>
<gene>
    <name evidence="11" type="ORF">KIPB_014766</name>
</gene>
<keyword evidence="12" id="KW-1185">Reference proteome</keyword>
<dbReference type="Gene3D" id="1.10.510.10">
    <property type="entry name" value="Transferase(Phosphotransferase) domain 1"/>
    <property type="match status" value="1"/>
</dbReference>
<accession>A0A9K3DCQ1</accession>
<dbReference type="GO" id="GO:0005524">
    <property type="term" value="F:ATP binding"/>
    <property type="evidence" value="ECO:0007669"/>
    <property type="project" value="UniProtKB-KW"/>
</dbReference>
<reference evidence="11 12" key="1">
    <citation type="journal article" date="2018" name="PLoS ONE">
        <title>The draft genome of Kipferlia bialata reveals reductive genome evolution in fornicate parasites.</title>
        <authorList>
            <person name="Tanifuji G."/>
            <person name="Takabayashi S."/>
            <person name="Kume K."/>
            <person name="Takagi M."/>
            <person name="Nakayama T."/>
            <person name="Kamikawa R."/>
            <person name="Inagaki Y."/>
            <person name="Hashimoto T."/>
        </authorList>
    </citation>
    <scope>NUCLEOTIDE SEQUENCE [LARGE SCALE GENOMIC DNA]</scope>
    <source>
        <strain evidence="11">NY0173</strain>
    </source>
</reference>
<dbReference type="PANTHER" id="PTHR48013:SF9">
    <property type="entry name" value="DUAL SPECIFICITY MITOGEN-ACTIVATED PROTEIN KINASE KINASE 5"/>
    <property type="match status" value="1"/>
</dbReference>
<evidence type="ECO:0000313" key="11">
    <source>
        <dbReference type="EMBL" id="GIQ91489.1"/>
    </source>
</evidence>
<evidence type="ECO:0000256" key="2">
    <source>
        <dbReference type="ARBA" id="ARBA00022741"/>
    </source>
</evidence>
<name>A0A9K3DCQ1_9EUKA</name>
<dbReference type="Pfam" id="PF00069">
    <property type="entry name" value="Pkinase"/>
    <property type="match status" value="1"/>
</dbReference>
<dbReference type="GO" id="GO:0004708">
    <property type="term" value="F:MAP kinase kinase activity"/>
    <property type="evidence" value="ECO:0007669"/>
    <property type="project" value="UniProtKB-EC"/>
</dbReference>
<organism evidence="11 12">
    <name type="scientific">Kipferlia bialata</name>
    <dbReference type="NCBI Taxonomy" id="797122"/>
    <lineage>
        <taxon>Eukaryota</taxon>
        <taxon>Metamonada</taxon>
        <taxon>Carpediemonas-like organisms</taxon>
        <taxon>Kipferlia</taxon>
    </lineage>
</organism>
<comment type="similarity">
    <text evidence="5">Belongs to the protein kinase superfamily. STE Ser/Thr protein kinase family. MAP kinase kinase subfamily.</text>
</comment>
<dbReference type="PROSITE" id="PS50011">
    <property type="entry name" value="PROTEIN_KINASE_DOM"/>
    <property type="match status" value="1"/>
</dbReference>